<feature type="DNA-binding region" description="H-T-H motif" evidence="2">
    <location>
        <begin position="35"/>
        <end position="54"/>
    </location>
</feature>
<dbReference type="PANTHER" id="PTHR30055">
    <property type="entry name" value="HTH-TYPE TRANSCRIPTIONAL REGULATOR RUTR"/>
    <property type="match status" value="1"/>
</dbReference>
<organism evidence="4 5">
    <name type="scientific">Crossiella equi</name>
    <dbReference type="NCBI Taxonomy" id="130796"/>
    <lineage>
        <taxon>Bacteria</taxon>
        <taxon>Bacillati</taxon>
        <taxon>Actinomycetota</taxon>
        <taxon>Actinomycetes</taxon>
        <taxon>Pseudonocardiales</taxon>
        <taxon>Pseudonocardiaceae</taxon>
        <taxon>Crossiella</taxon>
    </lineage>
</organism>
<dbReference type="InterPro" id="IPR039536">
    <property type="entry name" value="TetR_C_Proteobacteria"/>
</dbReference>
<gene>
    <name evidence="4" type="ORF">JOF53_002201</name>
</gene>
<dbReference type="InterPro" id="IPR023772">
    <property type="entry name" value="DNA-bd_HTH_TetR-type_CS"/>
</dbReference>
<sequence length="212" mass="23285">MTTDHRPRKGTAEKRRAILTGARTVFGRDGYTRASIDSIAREAGVSTRTIYNHFQDKEDLFRSIILESTAQVRDQHLAGFAKTLDGAEDLAAALLACALDLCTPTEVSDQHYALVRQIQAEVNHVPEAVLEAWQDEGPRQIYADLARRLAAFADRGLLVLDNPERAALHFVLLATGELQRLTFVGARPMSAEAVRTSVTAGVAAFLRAYAPR</sequence>
<evidence type="ECO:0000256" key="2">
    <source>
        <dbReference type="PROSITE-ProRule" id="PRU00335"/>
    </source>
</evidence>
<protein>
    <submittedName>
        <fullName evidence="4">AcrR family transcriptional regulator</fullName>
    </submittedName>
</protein>
<evidence type="ECO:0000313" key="4">
    <source>
        <dbReference type="EMBL" id="MBP2473329.1"/>
    </source>
</evidence>
<keyword evidence="5" id="KW-1185">Reference proteome</keyword>
<evidence type="ECO:0000313" key="5">
    <source>
        <dbReference type="Proteomes" id="UP001519363"/>
    </source>
</evidence>
<dbReference type="PANTHER" id="PTHR30055:SF146">
    <property type="entry name" value="HTH-TYPE TRANSCRIPTIONAL DUAL REGULATOR CECR"/>
    <property type="match status" value="1"/>
</dbReference>
<name>A0ABS5A9Q3_9PSEU</name>
<evidence type="ECO:0000256" key="1">
    <source>
        <dbReference type="ARBA" id="ARBA00023125"/>
    </source>
</evidence>
<dbReference type="PROSITE" id="PS50977">
    <property type="entry name" value="HTH_TETR_2"/>
    <property type="match status" value="1"/>
</dbReference>
<feature type="domain" description="HTH tetR-type" evidence="3">
    <location>
        <begin position="12"/>
        <end position="72"/>
    </location>
</feature>
<accession>A0ABS5A9Q3</accession>
<reference evidence="4 5" key="1">
    <citation type="submission" date="2021-03" db="EMBL/GenBank/DDBJ databases">
        <title>Sequencing the genomes of 1000 actinobacteria strains.</title>
        <authorList>
            <person name="Klenk H.-P."/>
        </authorList>
    </citation>
    <scope>NUCLEOTIDE SEQUENCE [LARGE SCALE GENOMIC DNA]</scope>
    <source>
        <strain evidence="4 5">DSM 44580</strain>
    </source>
</reference>
<dbReference type="InterPro" id="IPR001647">
    <property type="entry name" value="HTH_TetR"/>
</dbReference>
<keyword evidence="1 2" id="KW-0238">DNA-binding</keyword>
<comment type="caution">
    <text evidence="4">The sequence shown here is derived from an EMBL/GenBank/DDBJ whole genome shotgun (WGS) entry which is preliminary data.</text>
</comment>
<dbReference type="SUPFAM" id="SSF46689">
    <property type="entry name" value="Homeodomain-like"/>
    <property type="match status" value="1"/>
</dbReference>
<dbReference type="InterPro" id="IPR009057">
    <property type="entry name" value="Homeodomain-like_sf"/>
</dbReference>
<dbReference type="Gene3D" id="1.10.357.10">
    <property type="entry name" value="Tetracycline Repressor, domain 2"/>
    <property type="match status" value="1"/>
</dbReference>
<dbReference type="Proteomes" id="UP001519363">
    <property type="component" value="Unassembled WGS sequence"/>
</dbReference>
<evidence type="ECO:0000259" key="3">
    <source>
        <dbReference type="PROSITE" id="PS50977"/>
    </source>
</evidence>
<dbReference type="Pfam" id="PF00440">
    <property type="entry name" value="TetR_N"/>
    <property type="match status" value="1"/>
</dbReference>
<dbReference type="PROSITE" id="PS01081">
    <property type="entry name" value="HTH_TETR_1"/>
    <property type="match status" value="1"/>
</dbReference>
<dbReference type="InterPro" id="IPR050109">
    <property type="entry name" value="HTH-type_TetR-like_transc_reg"/>
</dbReference>
<dbReference type="EMBL" id="JAGIOO010000001">
    <property type="protein sequence ID" value="MBP2473329.1"/>
    <property type="molecule type" value="Genomic_DNA"/>
</dbReference>
<dbReference type="Pfam" id="PF14246">
    <property type="entry name" value="TetR_C_7"/>
    <property type="match status" value="1"/>
</dbReference>
<dbReference type="RefSeq" id="WP_209706763.1">
    <property type="nucleotide sequence ID" value="NZ_JAGIOO010000001.1"/>
</dbReference>
<proteinExistence type="predicted"/>
<dbReference type="PRINTS" id="PR00455">
    <property type="entry name" value="HTHTETR"/>
</dbReference>